<feature type="domain" description="Acyl-CoA dehydrogenase/oxidase N-terminal" evidence="15">
    <location>
        <begin position="138"/>
        <end position="232"/>
    </location>
</feature>
<comment type="catalytic activity">
    <reaction evidence="12">
        <text>a medium-chain 2,3-saturated fatty acyl-CoA + oxidized [electron-transfer flavoprotein] + H(+) = a medium-chain (2E)-enoyl-CoA + reduced [electron-transfer flavoprotein]</text>
        <dbReference type="Rhea" id="RHEA:14477"/>
        <dbReference type="Rhea" id="RHEA-COMP:10685"/>
        <dbReference type="Rhea" id="RHEA-COMP:10686"/>
        <dbReference type="ChEBI" id="CHEBI:15378"/>
        <dbReference type="ChEBI" id="CHEBI:57692"/>
        <dbReference type="ChEBI" id="CHEBI:58307"/>
        <dbReference type="ChEBI" id="CHEBI:83723"/>
        <dbReference type="ChEBI" id="CHEBI:83726"/>
        <dbReference type="EC" id="1.3.8.7"/>
    </reaction>
</comment>
<accession>A0A6N6RVD3</accession>
<keyword evidence="10" id="KW-0560">Oxidoreductase</keyword>
<feature type="domain" description="Acyl-CoA dehydrogenase C-terminal bacterial-type" evidence="16">
    <location>
        <begin position="513"/>
        <end position="795"/>
    </location>
</feature>
<evidence type="ECO:0000256" key="2">
    <source>
        <dbReference type="ARBA" id="ARBA00005005"/>
    </source>
</evidence>
<dbReference type="Pfam" id="PF02771">
    <property type="entry name" value="Acyl-CoA_dh_N"/>
    <property type="match status" value="1"/>
</dbReference>
<evidence type="ECO:0000313" key="18">
    <source>
        <dbReference type="Proteomes" id="UP000434870"/>
    </source>
</evidence>
<dbReference type="InterPro" id="IPR009075">
    <property type="entry name" value="AcylCo_DH/oxidase_C"/>
</dbReference>
<comment type="caution">
    <text evidence="17">The sequence shown here is derived from an EMBL/GenBank/DDBJ whole genome shotgun (WGS) entry which is preliminary data.</text>
</comment>
<feature type="domain" description="Acyl-CoA dehydrogenase/oxidase C-terminal" evidence="14">
    <location>
        <begin position="359"/>
        <end position="506"/>
    </location>
</feature>
<dbReference type="Pfam" id="PF09317">
    <property type="entry name" value="ACDH_C"/>
    <property type="match status" value="1"/>
</dbReference>
<dbReference type="Proteomes" id="UP000434870">
    <property type="component" value="Unassembled WGS sequence"/>
</dbReference>
<evidence type="ECO:0000256" key="10">
    <source>
        <dbReference type="ARBA" id="ARBA00023002"/>
    </source>
</evidence>
<reference evidence="17 18" key="1">
    <citation type="submission" date="2019-09" db="EMBL/GenBank/DDBJ databases">
        <title>Genome of Aliivibrio finisterrensis LMG 23869 (type strain).</title>
        <authorList>
            <person name="Bowman J.P."/>
        </authorList>
    </citation>
    <scope>NUCLEOTIDE SEQUENCE [LARGE SCALE GENOMIC DNA]</scope>
    <source>
        <strain evidence="17 18">LMG 23869</strain>
    </source>
</reference>
<dbReference type="PANTHER" id="PTHR48083">
    <property type="entry name" value="MEDIUM-CHAIN SPECIFIC ACYL-COA DEHYDROGENASE, MITOCHONDRIAL-RELATED"/>
    <property type="match status" value="1"/>
</dbReference>
<keyword evidence="11" id="KW-0443">Lipid metabolism</keyword>
<evidence type="ECO:0000256" key="5">
    <source>
        <dbReference type="ARBA" id="ARBA00012040"/>
    </source>
</evidence>
<evidence type="ECO:0000256" key="1">
    <source>
        <dbReference type="ARBA" id="ARBA00001974"/>
    </source>
</evidence>
<comment type="pathway">
    <text evidence="2">Lipid metabolism; fatty acid beta-oxidation.</text>
</comment>
<dbReference type="Pfam" id="PF00441">
    <property type="entry name" value="Acyl-CoA_dh_1"/>
    <property type="match status" value="1"/>
</dbReference>
<evidence type="ECO:0000256" key="6">
    <source>
        <dbReference type="ARBA" id="ARBA00020144"/>
    </source>
</evidence>
<dbReference type="InterPro" id="IPR036250">
    <property type="entry name" value="AcylCo_DH-like_C"/>
</dbReference>
<dbReference type="AlphaFoldDB" id="A0A6N6RVD3"/>
<dbReference type="GO" id="GO:0004466">
    <property type="term" value="F:long-chain fatty acyl-CoA dehydrogenase activity"/>
    <property type="evidence" value="ECO:0007669"/>
    <property type="project" value="UniProtKB-EC"/>
</dbReference>
<dbReference type="EC" id="1.3.8.7" evidence="4"/>
<evidence type="ECO:0000256" key="13">
    <source>
        <dbReference type="ARBA" id="ARBA00049247"/>
    </source>
</evidence>
<dbReference type="UniPathway" id="UPA00659"/>
<dbReference type="PANTHER" id="PTHR48083:SF18">
    <property type="entry name" value="ACYL-COENZYME A DEHYDROGENASE"/>
    <property type="match status" value="1"/>
</dbReference>
<comment type="catalytic activity">
    <reaction evidence="13">
        <text>a long-chain 2,3-saturated fatty acyl-CoA + oxidized [electron-transfer flavoprotein] + H(+) = a long-chain (2E)-enoyl-CoA + reduced [electron-transfer flavoprotein]</text>
        <dbReference type="Rhea" id="RHEA:17721"/>
        <dbReference type="Rhea" id="RHEA-COMP:10685"/>
        <dbReference type="Rhea" id="RHEA-COMP:10686"/>
        <dbReference type="ChEBI" id="CHEBI:15378"/>
        <dbReference type="ChEBI" id="CHEBI:57692"/>
        <dbReference type="ChEBI" id="CHEBI:58307"/>
        <dbReference type="ChEBI" id="CHEBI:83721"/>
        <dbReference type="ChEBI" id="CHEBI:83727"/>
        <dbReference type="EC" id="1.3.8.8"/>
    </reaction>
</comment>
<sequence length="815" mass="89402">MALTLLATVIALAALSYHQQSLRTATLVTAGILAVSSGLGYAGPITWAVFLAISVPLNIPSVRQSLFSNKALAMFKGVMPEMSQTEKDAIEAGTVWWEAELFKGNPDWKFLHNIPKNTLSAEEQAFMDGPVTEVCRMVNDYEVTHELADLPPEVWQYLKDHKFFAMIIKKKYGGLEFSAYAQSCVLQKLTSVSGVLSITVGVPNSLGPGELLQHYGTEDQKNHYLPRLAEGKEIPCFALTSPEAGSDAGSIPDFGIVTKGMWQGKEVVGMRITWNKRYITLAPVATVLGLAFKLQDPDGLLGNKKNLGITCALIPTNLEGVKIGRRHFPLNVPFQNGPTQGNDLFVPLDYIIGGEKMAGHGWRMLVECLSVGRGITLPSNATGGAKTAALATGAYARIRRQFKLPIGKMEGIEEPLARMAGNAYMMDAASSLTVAGIVQGEKPSVISAIVKYHCTHRAQRIAIDGMDIAGGKGICLGSSNFLARGYQGSPIAITVEGANILTRSMIIYGQGAIRCHPYVLEEMDAAYLEDKQASLEKFDAAVFGHIGFGISNFVRSLWFGLTDGRGSKAPFSDETKRYYQQVNRYSTNLALLSDISMAVLGGSLKRRERMSARLGDVLSQLYLTTSTLKRFDDEGRQKEDLALVQWSVQDSLHQAEQAIDGLLSNFPNRFVAGAMRFILLPTGLRRQRPSDKLDHKLARILQEPSGVRSRIGRGLFLEASRFNPVGKMEEALIDILTAEPIYDRVCKESKQRLPFMQLDRVAKVGLELNIISDKEALLLRKAEKSRLATISVEDFDPSELIVKPQTNEFEHSKIA</sequence>
<dbReference type="NCBIfam" id="NF009586">
    <property type="entry name" value="PRK13026.1"/>
    <property type="match status" value="1"/>
</dbReference>
<evidence type="ECO:0000259" key="15">
    <source>
        <dbReference type="Pfam" id="PF02771"/>
    </source>
</evidence>
<dbReference type="NCBIfam" id="NF038187">
    <property type="entry name" value="FadE_coli"/>
    <property type="match status" value="1"/>
</dbReference>
<gene>
    <name evidence="17" type="ORF">F8B77_05095</name>
</gene>
<evidence type="ECO:0000259" key="14">
    <source>
        <dbReference type="Pfam" id="PF00441"/>
    </source>
</evidence>
<protein>
    <recommendedName>
        <fullName evidence="6">Acyl-coenzyme A dehydrogenase</fullName>
        <ecNumber evidence="4">1.3.8.7</ecNumber>
        <ecNumber evidence="5">1.3.8.8</ecNumber>
    </recommendedName>
</protein>
<dbReference type="InterPro" id="IPR047634">
    <property type="entry name" value="FadE"/>
</dbReference>
<organism evidence="17 18">
    <name type="scientific">Aliivibrio finisterrensis</name>
    <dbReference type="NCBI Taxonomy" id="511998"/>
    <lineage>
        <taxon>Bacteria</taxon>
        <taxon>Pseudomonadati</taxon>
        <taxon>Pseudomonadota</taxon>
        <taxon>Gammaproteobacteria</taxon>
        <taxon>Vibrionales</taxon>
        <taxon>Vibrionaceae</taxon>
        <taxon>Aliivibrio</taxon>
    </lineage>
</organism>
<evidence type="ECO:0000256" key="7">
    <source>
        <dbReference type="ARBA" id="ARBA00022630"/>
    </source>
</evidence>
<evidence type="ECO:0000259" key="16">
    <source>
        <dbReference type="Pfam" id="PF09317"/>
    </source>
</evidence>
<keyword evidence="8" id="KW-0274">FAD</keyword>
<dbReference type="FunFam" id="2.40.110.10:FF:000010">
    <property type="entry name" value="Acyl-CoA dehydrogenase"/>
    <property type="match status" value="1"/>
</dbReference>
<dbReference type="SUPFAM" id="SSF56645">
    <property type="entry name" value="Acyl-CoA dehydrogenase NM domain-like"/>
    <property type="match status" value="1"/>
</dbReference>
<evidence type="ECO:0000256" key="8">
    <source>
        <dbReference type="ARBA" id="ARBA00022827"/>
    </source>
</evidence>
<dbReference type="InterPro" id="IPR013786">
    <property type="entry name" value="AcylCoA_DH/ox_N"/>
</dbReference>
<dbReference type="Gene3D" id="2.40.110.10">
    <property type="entry name" value="Butyryl-CoA Dehydrogenase, subunit A, domain 2"/>
    <property type="match status" value="1"/>
</dbReference>
<dbReference type="Gene3D" id="1.10.540.10">
    <property type="entry name" value="Acyl-CoA dehydrogenase/oxidase, N-terminal domain"/>
    <property type="match status" value="1"/>
</dbReference>
<dbReference type="GO" id="GO:0033539">
    <property type="term" value="P:fatty acid beta-oxidation using acyl-CoA dehydrogenase"/>
    <property type="evidence" value="ECO:0007669"/>
    <property type="project" value="InterPro"/>
</dbReference>
<dbReference type="RefSeq" id="WP_151654307.1">
    <property type="nucleotide sequence ID" value="NZ_WBVP01000004.1"/>
</dbReference>
<comment type="similarity">
    <text evidence="3">Belongs to the acyl-CoA dehydrogenase family.</text>
</comment>
<dbReference type="InterPro" id="IPR015396">
    <property type="entry name" value="FadE_C"/>
</dbReference>
<evidence type="ECO:0000256" key="12">
    <source>
        <dbReference type="ARBA" id="ARBA00047882"/>
    </source>
</evidence>
<comment type="cofactor">
    <cofactor evidence="1">
        <name>FAD</name>
        <dbReference type="ChEBI" id="CHEBI:57692"/>
    </cofactor>
</comment>
<dbReference type="GO" id="GO:0070991">
    <property type="term" value="F:medium-chain fatty acyl-CoA dehydrogenase activity"/>
    <property type="evidence" value="ECO:0007669"/>
    <property type="project" value="UniProtKB-EC"/>
</dbReference>
<keyword evidence="7" id="KW-0285">Flavoprotein</keyword>
<dbReference type="FunFam" id="1.20.140.10:FF:000009">
    <property type="entry name" value="Acyl-CoA dehydrogenase"/>
    <property type="match status" value="1"/>
</dbReference>
<dbReference type="SUPFAM" id="SSF47203">
    <property type="entry name" value="Acyl-CoA dehydrogenase C-terminal domain-like"/>
    <property type="match status" value="1"/>
</dbReference>
<dbReference type="InterPro" id="IPR050741">
    <property type="entry name" value="Acyl-CoA_dehydrogenase"/>
</dbReference>
<dbReference type="InterPro" id="IPR009100">
    <property type="entry name" value="AcylCoA_DH/oxidase_NM_dom_sf"/>
</dbReference>
<name>A0A6N6RVD3_9GAMM</name>
<evidence type="ECO:0000256" key="4">
    <source>
        <dbReference type="ARBA" id="ARBA00012033"/>
    </source>
</evidence>
<dbReference type="EC" id="1.3.8.8" evidence="5"/>
<dbReference type="EMBL" id="WBVP01000004">
    <property type="protein sequence ID" value="KAB2825543.1"/>
    <property type="molecule type" value="Genomic_DNA"/>
</dbReference>
<dbReference type="InterPro" id="IPR037069">
    <property type="entry name" value="AcylCoA_DH/ox_N_sf"/>
</dbReference>
<keyword evidence="9" id="KW-0276">Fatty acid metabolism</keyword>
<evidence type="ECO:0000256" key="3">
    <source>
        <dbReference type="ARBA" id="ARBA00009347"/>
    </source>
</evidence>
<evidence type="ECO:0000313" key="17">
    <source>
        <dbReference type="EMBL" id="KAB2825543.1"/>
    </source>
</evidence>
<evidence type="ECO:0000256" key="11">
    <source>
        <dbReference type="ARBA" id="ARBA00023098"/>
    </source>
</evidence>
<dbReference type="InterPro" id="IPR046373">
    <property type="entry name" value="Acyl-CoA_Oxase/DH_mid-dom_sf"/>
</dbReference>
<dbReference type="GO" id="GO:0005737">
    <property type="term" value="C:cytoplasm"/>
    <property type="evidence" value="ECO:0007669"/>
    <property type="project" value="TreeGrafter"/>
</dbReference>
<dbReference type="Gene3D" id="1.20.140.10">
    <property type="entry name" value="Butyryl-CoA Dehydrogenase, subunit A, domain 3"/>
    <property type="match status" value="1"/>
</dbReference>
<dbReference type="GO" id="GO:0050660">
    <property type="term" value="F:flavin adenine dinucleotide binding"/>
    <property type="evidence" value="ECO:0007669"/>
    <property type="project" value="InterPro"/>
</dbReference>
<proteinExistence type="inferred from homology"/>
<dbReference type="NCBIfam" id="NF007000">
    <property type="entry name" value="PRK09463.1"/>
    <property type="match status" value="1"/>
</dbReference>
<evidence type="ECO:0000256" key="9">
    <source>
        <dbReference type="ARBA" id="ARBA00022832"/>
    </source>
</evidence>
<dbReference type="FunFam" id="1.10.540.10:FF:000004">
    <property type="entry name" value="Acyl-CoA dehydrogenase"/>
    <property type="match status" value="1"/>
</dbReference>